<dbReference type="EnsemblMetazoa" id="G815.6">
    <property type="protein sequence ID" value="G815.6:cds"/>
    <property type="gene ID" value="G815"/>
</dbReference>
<dbReference type="AlphaFoldDB" id="A0A8W8NY99"/>
<sequence length="68" mass="7833">MNTVPIRPNLTESKPQLNPGFSSGLLEWTQSKPKVNPEWTQRVNPVRSMPLKADAVYSEYTKGRNYRQ</sequence>
<accession>A0A8W8NY99</accession>
<evidence type="ECO:0000313" key="3">
    <source>
        <dbReference type="Proteomes" id="UP000005408"/>
    </source>
</evidence>
<keyword evidence="3" id="KW-1185">Reference proteome</keyword>
<evidence type="ECO:0000256" key="1">
    <source>
        <dbReference type="SAM" id="MobiDB-lite"/>
    </source>
</evidence>
<protein>
    <submittedName>
        <fullName evidence="2">Uncharacterized protein</fullName>
    </submittedName>
</protein>
<dbReference type="Proteomes" id="UP000005408">
    <property type="component" value="Unassembled WGS sequence"/>
</dbReference>
<proteinExistence type="predicted"/>
<evidence type="ECO:0000313" key="2">
    <source>
        <dbReference type="EnsemblMetazoa" id="G815.6:cds"/>
    </source>
</evidence>
<reference evidence="2" key="1">
    <citation type="submission" date="2022-08" db="UniProtKB">
        <authorList>
            <consortium name="EnsemblMetazoa"/>
        </authorList>
    </citation>
    <scope>IDENTIFICATION</scope>
    <source>
        <strain evidence="2">05x7-T-G4-1.051#20</strain>
    </source>
</reference>
<name>A0A8W8NY99_MAGGI</name>
<feature type="compositionally biased region" description="Polar residues" evidence="1">
    <location>
        <begin position="10"/>
        <end position="21"/>
    </location>
</feature>
<feature type="region of interest" description="Disordered" evidence="1">
    <location>
        <begin position="1"/>
        <end position="29"/>
    </location>
</feature>
<organism evidence="2 3">
    <name type="scientific">Magallana gigas</name>
    <name type="common">Pacific oyster</name>
    <name type="synonym">Crassostrea gigas</name>
    <dbReference type="NCBI Taxonomy" id="29159"/>
    <lineage>
        <taxon>Eukaryota</taxon>
        <taxon>Metazoa</taxon>
        <taxon>Spiralia</taxon>
        <taxon>Lophotrochozoa</taxon>
        <taxon>Mollusca</taxon>
        <taxon>Bivalvia</taxon>
        <taxon>Autobranchia</taxon>
        <taxon>Pteriomorphia</taxon>
        <taxon>Ostreida</taxon>
        <taxon>Ostreoidea</taxon>
        <taxon>Ostreidae</taxon>
        <taxon>Magallana</taxon>
    </lineage>
</organism>